<sequence>MSCSARPSRRNSGLKITCSVPSRARTSRVKPTGTVDLTTITACGASRVTSRITSSTLEVLK</sequence>
<accession>A0A1B6NX58</accession>
<reference evidence="1" key="1">
    <citation type="submission" date="2013-11" db="EMBL/GenBank/DDBJ databases">
        <title>Microbial diversity, functional groups and degradation webs in Northern and Southern Mediterranean and Red Sea marine crude oil polluted sites.</title>
        <authorList>
            <person name="Daffonchio D."/>
            <person name="Mapelli F."/>
            <person name="Ferrer M."/>
            <person name="Richter M."/>
            <person name="Cherif A."/>
            <person name="Malkawi H.I."/>
            <person name="Yakimov M.M."/>
            <person name="Abdel-Fattah Y.R."/>
            <person name="Blaghen M."/>
            <person name="Golyshin P.N."/>
            <person name="Kalogerakis N."/>
            <person name="Boon N."/>
            <person name="Magagnini M."/>
            <person name="Fava F."/>
        </authorList>
    </citation>
    <scope>NUCLEOTIDE SEQUENCE</scope>
</reference>
<name>A0A1B6NX58_9ZZZZ</name>
<dbReference type="AlphaFoldDB" id="A0A1B6NX58"/>
<organism evidence="1">
    <name type="scientific">marine sediment metagenome</name>
    <dbReference type="NCBI Taxonomy" id="412755"/>
    <lineage>
        <taxon>unclassified sequences</taxon>
        <taxon>metagenomes</taxon>
        <taxon>ecological metagenomes</taxon>
    </lineage>
</organism>
<comment type="caution">
    <text evidence="1">The sequence shown here is derived from an EMBL/GenBank/DDBJ whole genome shotgun (WGS) entry which is preliminary data.</text>
</comment>
<evidence type="ECO:0000313" key="1">
    <source>
        <dbReference type="EMBL" id="KTF08026.1"/>
    </source>
</evidence>
<protein>
    <submittedName>
        <fullName evidence="1">Uncharacterized protein</fullName>
    </submittedName>
</protein>
<dbReference type="EMBL" id="AYSL01000195">
    <property type="protein sequence ID" value="KTF08026.1"/>
    <property type="molecule type" value="Genomic_DNA"/>
</dbReference>
<gene>
    <name evidence="1" type="ORF">MGSAQ_000478</name>
</gene>
<proteinExistence type="predicted"/>